<evidence type="ECO:0000256" key="2">
    <source>
        <dbReference type="ARBA" id="ARBA00023125"/>
    </source>
</evidence>
<dbReference type="InterPro" id="IPR036388">
    <property type="entry name" value="WH-like_DNA-bd_sf"/>
</dbReference>
<keyword evidence="1" id="KW-0805">Transcription regulation</keyword>
<dbReference type="InterPro" id="IPR000524">
    <property type="entry name" value="Tscrpt_reg_HTH_GntR"/>
</dbReference>
<organism evidence="5 6">
    <name type="scientific">Arthrobacter flavus</name>
    <dbReference type="NCBI Taxonomy" id="95172"/>
    <lineage>
        <taxon>Bacteria</taxon>
        <taxon>Bacillati</taxon>
        <taxon>Actinomycetota</taxon>
        <taxon>Actinomycetes</taxon>
        <taxon>Micrococcales</taxon>
        <taxon>Micrococcaceae</taxon>
        <taxon>Arthrobacter</taxon>
    </lineage>
</organism>
<reference evidence="6" key="1">
    <citation type="journal article" date="2019" name="Int. J. Syst. Evol. Microbiol.">
        <title>The Global Catalogue of Microorganisms (GCM) 10K type strain sequencing project: providing services to taxonomists for standard genome sequencing and annotation.</title>
        <authorList>
            <consortium name="The Broad Institute Genomics Platform"/>
            <consortium name="The Broad Institute Genome Sequencing Center for Infectious Disease"/>
            <person name="Wu L."/>
            <person name="Ma J."/>
        </authorList>
    </citation>
    <scope>NUCLEOTIDE SEQUENCE [LARGE SCALE GENOMIC DNA]</scope>
    <source>
        <strain evidence="6">JCM 11496</strain>
    </source>
</reference>
<keyword evidence="3" id="KW-0804">Transcription</keyword>
<dbReference type="SMART" id="SM00895">
    <property type="entry name" value="FCD"/>
    <property type="match status" value="1"/>
</dbReference>
<evidence type="ECO:0000313" key="6">
    <source>
        <dbReference type="Proteomes" id="UP001597307"/>
    </source>
</evidence>
<protein>
    <submittedName>
        <fullName evidence="5">GntR family transcriptional regulator</fullName>
    </submittedName>
</protein>
<sequence length="222" mass="24919">MSDPADSTGRVDGSVVFRVLRSEILAGIHPPGTPLREVGLSERFGVSRTPIREALSRLQHERLLERAARGLQVPQIDPQEVIQIYDLRVMLEQEAAGQASSSRTASDIMRLEALVERDRELDSPDDQTRIRCNVEFHAAVSTAAHNRVLQDLLERLSTHLINTPRSTLSVGNRWEDALDEHEALVRAIIDQRADDARQIARQHMETARSLRLDLLKSAAKTE</sequence>
<dbReference type="SUPFAM" id="SSF46785">
    <property type="entry name" value="Winged helix' DNA-binding domain"/>
    <property type="match status" value="1"/>
</dbReference>
<keyword evidence="2" id="KW-0238">DNA-binding</keyword>
<dbReference type="InterPro" id="IPR008920">
    <property type="entry name" value="TF_FadR/GntR_C"/>
</dbReference>
<evidence type="ECO:0000256" key="1">
    <source>
        <dbReference type="ARBA" id="ARBA00023015"/>
    </source>
</evidence>
<feature type="domain" description="HTH gntR-type" evidence="4">
    <location>
        <begin position="10"/>
        <end position="76"/>
    </location>
</feature>
<keyword evidence="6" id="KW-1185">Reference proteome</keyword>
<dbReference type="SMART" id="SM00345">
    <property type="entry name" value="HTH_GNTR"/>
    <property type="match status" value="1"/>
</dbReference>
<evidence type="ECO:0000259" key="4">
    <source>
        <dbReference type="PROSITE" id="PS50949"/>
    </source>
</evidence>
<accession>A0ABW4Q7L1</accession>
<dbReference type="InterPro" id="IPR011711">
    <property type="entry name" value="GntR_C"/>
</dbReference>
<dbReference type="Pfam" id="PF00392">
    <property type="entry name" value="GntR"/>
    <property type="match status" value="1"/>
</dbReference>
<comment type="caution">
    <text evidence="5">The sequence shown here is derived from an EMBL/GenBank/DDBJ whole genome shotgun (WGS) entry which is preliminary data.</text>
</comment>
<dbReference type="Gene3D" id="1.20.120.530">
    <property type="entry name" value="GntR ligand-binding domain-like"/>
    <property type="match status" value="1"/>
</dbReference>
<dbReference type="PANTHER" id="PTHR43537">
    <property type="entry name" value="TRANSCRIPTIONAL REGULATOR, GNTR FAMILY"/>
    <property type="match status" value="1"/>
</dbReference>
<proteinExistence type="predicted"/>
<dbReference type="PANTHER" id="PTHR43537:SF51">
    <property type="entry name" value="HTH-TYPE TRANSCRIPTIONAL REGULATOR LGOR-RELATED"/>
    <property type="match status" value="1"/>
</dbReference>
<dbReference type="InterPro" id="IPR036390">
    <property type="entry name" value="WH_DNA-bd_sf"/>
</dbReference>
<evidence type="ECO:0000256" key="3">
    <source>
        <dbReference type="ARBA" id="ARBA00023163"/>
    </source>
</evidence>
<dbReference type="EMBL" id="JBHUGA010000024">
    <property type="protein sequence ID" value="MFD1846682.1"/>
    <property type="molecule type" value="Genomic_DNA"/>
</dbReference>
<dbReference type="Pfam" id="PF07729">
    <property type="entry name" value="FCD"/>
    <property type="match status" value="1"/>
</dbReference>
<dbReference type="RefSeq" id="WP_343878642.1">
    <property type="nucleotide sequence ID" value="NZ_BAAAIJ010000022.1"/>
</dbReference>
<gene>
    <name evidence="5" type="ORF">ACFSFX_08745</name>
</gene>
<dbReference type="PROSITE" id="PS50949">
    <property type="entry name" value="HTH_GNTR"/>
    <property type="match status" value="1"/>
</dbReference>
<dbReference type="Gene3D" id="1.10.10.10">
    <property type="entry name" value="Winged helix-like DNA-binding domain superfamily/Winged helix DNA-binding domain"/>
    <property type="match status" value="1"/>
</dbReference>
<evidence type="ECO:0000313" key="5">
    <source>
        <dbReference type="EMBL" id="MFD1846682.1"/>
    </source>
</evidence>
<dbReference type="SUPFAM" id="SSF48008">
    <property type="entry name" value="GntR ligand-binding domain-like"/>
    <property type="match status" value="1"/>
</dbReference>
<dbReference type="Proteomes" id="UP001597307">
    <property type="component" value="Unassembled WGS sequence"/>
</dbReference>
<name>A0ABW4Q7L1_9MICC</name>